<gene>
    <name evidence="3" type="ORF">SAMN05216188_13110</name>
</gene>
<keyword evidence="4" id="KW-1185">Reference proteome</keyword>
<evidence type="ECO:0000259" key="2">
    <source>
        <dbReference type="Pfam" id="PF13699"/>
    </source>
</evidence>
<evidence type="ECO:0000256" key="1">
    <source>
        <dbReference type="SAM" id="MobiDB-lite"/>
    </source>
</evidence>
<proteinExistence type="predicted"/>
<feature type="compositionally biased region" description="Polar residues" evidence="1">
    <location>
        <begin position="243"/>
        <end position="256"/>
    </location>
</feature>
<dbReference type="EMBL" id="FOFR01000031">
    <property type="protein sequence ID" value="SES29746.1"/>
    <property type="molecule type" value="Genomic_DNA"/>
</dbReference>
<sequence length="575" mass="62693">MRTHGAHGREELPGSHPRRRDDDAAAQHRAEEALAGSSPPRVMSPDALVRLQRSAGNAAVADLLAQRQAIQRSALHGVLRAPGRPLDDHTRADMESRLDADFSDVRVHDDAARDVADQFDARALTAGSHVVIGESDGDPHTLAHELAHVVQQRHGPVAGTDSGHGYQVSDPSDRFEREAEAVATRAMSGPSPAPMIEHHAHGHAHTGVEVQRASDVEMTDDLSDDDPFSGMTPAELAKLEQGAMSSQAERASQTPASAHAGESEVQNYNRFIDALIRELRKQDPPWSVYVDKPDMQGRKEFKATLPVRTEEGALQRQHAAPHTFDEQPATQALRWISSVVKVYLQNGDLSRKVPKSNPIEVQAGITGGRMVISANDRRSAENLHRLVGSVGGDMAELLAAMANKNREQVWPPRRGLPEAEEPIGSRLERHHRQLADVIENGLENYGQVLTAIRTVEVADKGVPGLHAERRIHRHLGEKLPEVMAGTKRPCATCYALLYPNNLDIRPGAFYGNYASNADVPEFTSKDQDVEARARRVVARLKAAGVTATWDSRLLRSGVPGFVDVEEVGSDSETGQ</sequence>
<protein>
    <recommendedName>
        <fullName evidence="2">eCIS core domain-containing protein</fullName>
    </recommendedName>
</protein>
<dbReference type="RefSeq" id="WP_245778339.1">
    <property type="nucleotide sequence ID" value="NZ_FOFR01000031.1"/>
</dbReference>
<dbReference type="AlphaFoldDB" id="A0A1H9W726"/>
<name>A0A1H9W726_9PSEU</name>
<evidence type="ECO:0000313" key="3">
    <source>
        <dbReference type="EMBL" id="SES29746.1"/>
    </source>
</evidence>
<dbReference type="STRING" id="402600.SAMN05216188_13110"/>
<reference evidence="4" key="1">
    <citation type="submission" date="2016-10" db="EMBL/GenBank/DDBJ databases">
        <authorList>
            <person name="Varghese N."/>
            <person name="Submissions S."/>
        </authorList>
    </citation>
    <scope>NUCLEOTIDE SEQUENCE [LARGE SCALE GENOMIC DNA]</scope>
    <source>
        <strain evidence="4">CGMCC 4.3525</strain>
    </source>
</reference>
<feature type="region of interest" description="Disordered" evidence="1">
    <location>
        <begin position="240"/>
        <end position="262"/>
    </location>
</feature>
<dbReference type="Proteomes" id="UP000199352">
    <property type="component" value="Unassembled WGS sequence"/>
</dbReference>
<dbReference type="InterPro" id="IPR025295">
    <property type="entry name" value="eCIS_core_dom"/>
</dbReference>
<organism evidence="3 4">
    <name type="scientific">Lentzea xinjiangensis</name>
    <dbReference type="NCBI Taxonomy" id="402600"/>
    <lineage>
        <taxon>Bacteria</taxon>
        <taxon>Bacillati</taxon>
        <taxon>Actinomycetota</taxon>
        <taxon>Actinomycetes</taxon>
        <taxon>Pseudonocardiales</taxon>
        <taxon>Pseudonocardiaceae</taxon>
        <taxon>Lentzea</taxon>
    </lineage>
</organism>
<feature type="domain" description="eCIS core" evidence="2">
    <location>
        <begin position="85"/>
        <end position="155"/>
    </location>
</feature>
<evidence type="ECO:0000313" key="4">
    <source>
        <dbReference type="Proteomes" id="UP000199352"/>
    </source>
</evidence>
<dbReference type="Pfam" id="PF13699">
    <property type="entry name" value="eCIS_core"/>
    <property type="match status" value="1"/>
</dbReference>
<feature type="compositionally biased region" description="Basic and acidic residues" evidence="1">
    <location>
        <begin position="7"/>
        <end position="32"/>
    </location>
</feature>
<feature type="region of interest" description="Disordered" evidence="1">
    <location>
        <begin position="1"/>
        <end position="45"/>
    </location>
</feature>
<accession>A0A1H9W726</accession>